<accession>A0A023BTZ5</accession>
<dbReference type="Proteomes" id="UP000023541">
    <property type="component" value="Unassembled WGS sequence"/>
</dbReference>
<reference evidence="1 2" key="1">
    <citation type="submission" date="2014-04" db="EMBL/GenBank/DDBJ databases">
        <title>Aquimarina sp. 22II-S11-z7 Genome Sequencing.</title>
        <authorList>
            <person name="Lai Q."/>
        </authorList>
    </citation>
    <scope>NUCLEOTIDE SEQUENCE [LARGE SCALE GENOMIC DNA]</scope>
    <source>
        <strain evidence="1 2">22II-S11-z7</strain>
    </source>
</reference>
<name>A0A023BTZ5_9FLAO</name>
<evidence type="ECO:0000313" key="1">
    <source>
        <dbReference type="EMBL" id="EZH73450.1"/>
    </source>
</evidence>
<dbReference type="AlphaFoldDB" id="A0A023BTZ5"/>
<dbReference type="STRING" id="1317122.ATO12_16040"/>
<protein>
    <submittedName>
        <fullName evidence="1">Uncharacterized protein</fullName>
    </submittedName>
</protein>
<proteinExistence type="predicted"/>
<organism evidence="1 2">
    <name type="scientific">Aquimarina atlantica</name>
    <dbReference type="NCBI Taxonomy" id="1317122"/>
    <lineage>
        <taxon>Bacteria</taxon>
        <taxon>Pseudomonadati</taxon>
        <taxon>Bacteroidota</taxon>
        <taxon>Flavobacteriia</taxon>
        <taxon>Flavobacteriales</taxon>
        <taxon>Flavobacteriaceae</taxon>
        <taxon>Aquimarina</taxon>
    </lineage>
</organism>
<sequence>MYRMIKFTECLNDTWDYFFLTDPANLLQFKKEHNLSDDLMGEFTTNDSAELAIQEGIMIPMSNIKNQPYTVFFNTNGQTSIFKKDTNLLLFEKTGYILNVINNEVCLITVPYLKNWTENNGIYRLKEAVKAGVRQKITLENGYYAITILGGFTYQDNIEEATFEFQCKQVLTVETKSSVLDIGFPFLIE</sequence>
<keyword evidence="2" id="KW-1185">Reference proteome</keyword>
<comment type="caution">
    <text evidence="1">The sequence shown here is derived from an EMBL/GenBank/DDBJ whole genome shotgun (WGS) entry which is preliminary data.</text>
</comment>
<gene>
    <name evidence="1" type="ORF">ATO12_16040</name>
</gene>
<dbReference type="EMBL" id="AQRA01000005">
    <property type="protein sequence ID" value="EZH73450.1"/>
    <property type="molecule type" value="Genomic_DNA"/>
</dbReference>
<dbReference type="eggNOG" id="ENOG502ZCD6">
    <property type="taxonomic scope" value="Bacteria"/>
</dbReference>
<evidence type="ECO:0000313" key="2">
    <source>
        <dbReference type="Proteomes" id="UP000023541"/>
    </source>
</evidence>